<evidence type="ECO:0000313" key="1">
    <source>
        <dbReference type="EMBL" id="GJM60865.1"/>
    </source>
</evidence>
<dbReference type="EMBL" id="BQKE01000001">
    <property type="protein sequence ID" value="GJM60865.1"/>
    <property type="molecule type" value="Genomic_DNA"/>
</dbReference>
<dbReference type="Proteomes" id="UP001310022">
    <property type="component" value="Unassembled WGS sequence"/>
</dbReference>
<proteinExistence type="predicted"/>
<dbReference type="AlphaFoldDB" id="A0AAN5AIU2"/>
<name>A0AAN5AIU2_9BACT</name>
<protein>
    <submittedName>
        <fullName evidence="1">Uncharacterized protein</fullName>
    </submittedName>
</protein>
<evidence type="ECO:0000313" key="2">
    <source>
        <dbReference type="Proteomes" id="UP001310022"/>
    </source>
</evidence>
<keyword evidence="2" id="KW-1185">Reference proteome</keyword>
<gene>
    <name evidence="1" type="ORF">PEDI_14170</name>
</gene>
<sequence>MHYISNTASADMEKSNPILKLFQKNNIMKSGHNF</sequence>
<accession>A0AAN5AIU2</accession>
<comment type="caution">
    <text evidence="1">The sequence shown here is derived from an EMBL/GenBank/DDBJ whole genome shotgun (WGS) entry which is preliminary data.</text>
</comment>
<organism evidence="1 2">
    <name type="scientific">Persicobacter diffluens</name>
    <dbReference type="NCBI Taxonomy" id="981"/>
    <lineage>
        <taxon>Bacteria</taxon>
        <taxon>Pseudomonadati</taxon>
        <taxon>Bacteroidota</taxon>
        <taxon>Cytophagia</taxon>
        <taxon>Cytophagales</taxon>
        <taxon>Persicobacteraceae</taxon>
        <taxon>Persicobacter</taxon>
    </lineage>
</organism>
<reference evidence="1 2" key="1">
    <citation type="submission" date="2021-12" db="EMBL/GenBank/DDBJ databases">
        <title>Genome sequencing of bacteria with rrn-lacking chromosome and rrn-plasmid.</title>
        <authorList>
            <person name="Anda M."/>
            <person name="Iwasaki W."/>
        </authorList>
    </citation>
    <scope>NUCLEOTIDE SEQUENCE [LARGE SCALE GENOMIC DNA]</scope>
    <source>
        <strain evidence="1 2">NBRC 15940</strain>
    </source>
</reference>